<dbReference type="OrthoDB" id="9815217at2"/>
<gene>
    <name evidence="11" type="ordered locus">Dtox_0654</name>
</gene>
<dbReference type="PANTHER" id="PTHR30329">
    <property type="entry name" value="STATOR ELEMENT OF FLAGELLAR MOTOR COMPLEX"/>
    <property type="match status" value="1"/>
</dbReference>
<dbReference type="InterPro" id="IPR050330">
    <property type="entry name" value="Bact_OuterMem_StrucFunc"/>
</dbReference>
<reference evidence="11 12" key="1">
    <citation type="journal article" date="2009" name="Stand. Genomic Sci.">
        <title>Complete genome sequence of Desulfotomaculum acetoxidans type strain (5575).</title>
        <authorList>
            <person name="Spring S."/>
            <person name="Lapidus A."/>
            <person name="Schroder M."/>
            <person name="Gleim D."/>
            <person name="Sims D."/>
            <person name="Meincke L."/>
            <person name="Glavina Del Rio T."/>
            <person name="Tice H."/>
            <person name="Copeland A."/>
            <person name="Cheng J.F."/>
            <person name="Lucas S."/>
            <person name="Chen F."/>
            <person name="Nolan M."/>
            <person name="Bruce D."/>
            <person name="Goodwin L."/>
            <person name="Pitluck S."/>
            <person name="Ivanova N."/>
            <person name="Mavromatis K."/>
            <person name="Mikhailova N."/>
            <person name="Pati A."/>
            <person name="Chen A."/>
            <person name="Palaniappan K."/>
            <person name="Land M."/>
            <person name="Hauser L."/>
            <person name="Chang Y.J."/>
            <person name="Jeffries C.D."/>
            <person name="Chain P."/>
            <person name="Saunders E."/>
            <person name="Brettin T."/>
            <person name="Detter J.C."/>
            <person name="Goker M."/>
            <person name="Bristow J."/>
            <person name="Eisen J.A."/>
            <person name="Markowitz V."/>
            <person name="Hugenholtz P."/>
            <person name="Kyrpides N.C."/>
            <person name="Klenk H.P."/>
            <person name="Han C."/>
        </authorList>
    </citation>
    <scope>NUCLEOTIDE SEQUENCE [LARGE SCALE GENOMIC DNA]</scope>
    <source>
        <strain evidence="12">ATCC 49208 / DSM 771 / VKM B-1644</strain>
    </source>
</reference>
<evidence type="ECO:0000256" key="3">
    <source>
        <dbReference type="ARBA" id="ARBA00022475"/>
    </source>
</evidence>
<dbReference type="eggNOG" id="COG1360">
    <property type="taxonomic scope" value="Bacteria"/>
</dbReference>
<keyword evidence="6 7" id="KW-0472">Membrane</keyword>
<keyword evidence="3" id="KW-1003">Cell membrane</keyword>
<dbReference type="AlphaFoldDB" id="C8W1C5"/>
<dbReference type="PANTHER" id="PTHR30329:SF21">
    <property type="entry name" value="LIPOPROTEIN YIAD-RELATED"/>
    <property type="match status" value="1"/>
</dbReference>
<evidence type="ECO:0000256" key="9">
    <source>
        <dbReference type="SAM" id="Phobius"/>
    </source>
</evidence>
<dbReference type="InterPro" id="IPR025713">
    <property type="entry name" value="MotB-like_N_dom"/>
</dbReference>
<evidence type="ECO:0000256" key="6">
    <source>
        <dbReference type="ARBA" id="ARBA00023136"/>
    </source>
</evidence>
<evidence type="ECO:0000256" key="8">
    <source>
        <dbReference type="SAM" id="MobiDB-lite"/>
    </source>
</evidence>
<dbReference type="SUPFAM" id="SSF103088">
    <property type="entry name" value="OmpA-like"/>
    <property type="match status" value="1"/>
</dbReference>
<proteinExistence type="inferred from homology"/>
<keyword evidence="12" id="KW-1185">Reference proteome</keyword>
<comment type="similarity">
    <text evidence="2">Belongs to the MotB family.</text>
</comment>
<evidence type="ECO:0000256" key="4">
    <source>
        <dbReference type="ARBA" id="ARBA00022692"/>
    </source>
</evidence>
<evidence type="ECO:0000256" key="5">
    <source>
        <dbReference type="ARBA" id="ARBA00022989"/>
    </source>
</evidence>
<evidence type="ECO:0000259" key="10">
    <source>
        <dbReference type="PROSITE" id="PS51123"/>
    </source>
</evidence>
<accession>C8W1C5</accession>
<evidence type="ECO:0000313" key="12">
    <source>
        <dbReference type="Proteomes" id="UP000002217"/>
    </source>
</evidence>
<feature type="region of interest" description="Disordered" evidence="8">
    <location>
        <begin position="244"/>
        <end position="275"/>
    </location>
</feature>
<dbReference type="STRING" id="485916.Dtox_0654"/>
<comment type="subcellular location">
    <subcellularLocation>
        <location evidence="1">Cell membrane</location>
        <topology evidence="1">Single-pass membrane protein</topology>
    </subcellularLocation>
</comment>
<feature type="domain" description="OmpA-like" evidence="10">
    <location>
        <begin position="118"/>
        <end position="239"/>
    </location>
</feature>
<sequence>MSRKRKGKAEKENGERWLITYSDLITLLMIFFIIMFAMSEISNQKFVAMASSLSIALGGSEHILPGAGPSAIESNPSPPIQVQQIQKEAEQLKELQKELHDLIEKKNLTGHILVSIEERGLVVSFLDPVLFPLGSAQLTPKAKNIVQEVGQILLKSDNYIRIEGHTDDIPINTAIYPSNWELSAARATSVVQELIKTMSFPPERLAATGYGEYRPRVPNDSMDHKQMNRRVDIVVVRSKYEQSEPMILQTEDQKSEGNTTDTLIPQMQRQDNKSL</sequence>
<protein>
    <submittedName>
        <fullName evidence="11">OmpA/MotB domain protein</fullName>
    </submittedName>
</protein>
<dbReference type="CDD" id="cd07185">
    <property type="entry name" value="OmpA_C-like"/>
    <property type="match status" value="1"/>
</dbReference>
<dbReference type="Pfam" id="PF13677">
    <property type="entry name" value="MotB_plug"/>
    <property type="match status" value="1"/>
</dbReference>
<keyword evidence="4 9" id="KW-0812">Transmembrane</keyword>
<evidence type="ECO:0000256" key="2">
    <source>
        <dbReference type="ARBA" id="ARBA00008914"/>
    </source>
</evidence>
<dbReference type="Pfam" id="PF00691">
    <property type="entry name" value="OmpA"/>
    <property type="match status" value="1"/>
</dbReference>
<feature type="compositionally biased region" description="Polar residues" evidence="8">
    <location>
        <begin position="256"/>
        <end position="269"/>
    </location>
</feature>
<dbReference type="GO" id="GO:0005886">
    <property type="term" value="C:plasma membrane"/>
    <property type="evidence" value="ECO:0007669"/>
    <property type="project" value="UniProtKB-SubCell"/>
</dbReference>
<evidence type="ECO:0000256" key="1">
    <source>
        <dbReference type="ARBA" id="ARBA00004162"/>
    </source>
</evidence>
<dbReference type="PROSITE" id="PS51123">
    <property type="entry name" value="OMPA_2"/>
    <property type="match status" value="1"/>
</dbReference>
<dbReference type="InterPro" id="IPR036737">
    <property type="entry name" value="OmpA-like_sf"/>
</dbReference>
<organism evidence="11 12">
    <name type="scientific">Desulfofarcimen acetoxidans (strain ATCC 49208 / DSM 771 / KCTC 5769 / VKM B-1644 / 5575)</name>
    <name type="common">Desulfotomaculum acetoxidans</name>
    <dbReference type="NCBI Taxonomy" id="485916"/>
    <lineage>
        <taxon>Bacteria</taxon>
        <taxon>Bacillati</taxon>
        <taxon>Bacillota</taxon>
        <taxon>Clostridia</taxon>
        <taxon>Eubacteriales</taxon>
        <taxon>Peptococcaceae</taxon>
        <taxon>Desulfofarcimen</taxon>
    </lineage>
</organism>
<evidence type="ECO:0000313" key="11">
    <source>
        <dbReference type="EMBL" id="ACV61570.1"/>
    </source>
</evidence>
<dbReference type="EMBL" id="CP001720">
    <property type="protein sequence ID" value="ACV61570.1"/>
    <property type="molecule type" value="Genomic_DNA"/>
</dbReference>
<dbReference type="Gene3D" id="3.30.1330.60">
    <property type="entry name" value="OmpA-like domain"/>
    <property type="match status" value="1"/>
</dbReference>
<name>C8W1C5_DESAS</name>
<dbReference type="RefSeq" id="WP_015756288.1">
    <property type="nucleotide sequence ID" value="NC_013216.1"/>
</dbReference>
<keyword evidence="5 9" id="KW-1133">Transmembrane helix</keyword>
<feature type="transmembrane region" description="Helical" evidence="9">
    <location>
        <begin position="21"/>
        <end position="39"/>
    </location>
</feature>
<dbReference type="HOGENOM" id="CLU_016890_0_3_9"/>
<dbReference type="InterPro" id="IPR006665">
    <property type="entry name" value="OmpA-like"/>
</dbReference>
<evidence type="ECO:0000256" key="7">
    <source>
        <dbReference type="PROSITE-ProRule" id="PRU00473"/>
    </source>
</evidence>
<dbReference type="KEGG" id="dae:Dtox_0654"/>
<dbReference type="Proteomes" id="UP000002217">
    <property type="component" value="Chromosome"/>
</dbReference>